<keyword evidence="2" id="KW-1185">Reference proteome</keyword>
<evidence type="ECO:0000313" key="1">
    <source>
        <dbReference type="EMBL" id="GBR76925.1"/>
    </source>
</evidence>
<comment type="caution">
    <text evidence="1">The sequence shown here is derived from an EMBL/GenBank/DDBJ whole genome shotgun (WGS) entry which is preliminary data.</text>
</comment>
<gene>
    <name evidence="1" type="ORF">NO2_1397</name>
</gene>
<dbReference type="AlphaFoldDB" id="A0A388TIW4"/>
<sequence>MLNGKVNYKVFVQGVEFFTGQSGAFAAAANDETDFTLEQDIELAKVFGSENSLLQAVLGGQKSIKVRVAGQYILRALGFYDMPIGFDQTVEVPLPDREQFQKDLQDKIDRSLQNIDWQGLGNILQNL</sequence>
<proteinExistence type="predicted"/>
<dbReference type="EMBL" id="BGZO01000065">
    <property type="protein sequence ID" value="GBR76925.1"/>
    <property type="molecule type" value="Genomic_DNA"/>
</dbReference>
<name>A0A388TIW4_9BACT</name>
<dbReference type="Gene3D" id="2.60.40.1820">
    <property type="match status" value="1"/>
</dbReference>
<accession>A0A388TIW4</accession>
<dbReference type="Proteomes" id="UP000275925">
    <property type="component" value="Unassembled WGS sequence"/>
</dbReference>
<reference evidence="1 2" key="1">
    <citation type="journal article" date="2019" name="ISME J.">
        <title>Genome analyses of uncultured TG2/ZB3 bacteria in 'Margulisbacteria' specifically attached to ectosymbiotic spirochetes of protists in the termite gut.</title>
        <authorList>
            <person name="Utami Y.D."/>
            <person name="Kuwahara H."/>
            <person name="Igai K."/>
            <person name="Murakami T."/>
            <person name="Sugaya K."/>
            <person name="Morikawa T."/>
            <person name="Nagura Y."/>
            <person name="Yuki M."/>
            <person name="Deevong P."/>
            <person name="Inoue T."/>
            <person name="Kihara K."/>
            <person name="Lo N."/>
            <person name="Yamada A."/>
            <person name="Ohkuma M."/>
            <person name="Hongoh Y."/>
        </authorList>
    </citation>
    <scope>NUCLEOTIDE SEQUENCE [LARGE SCALE GENOMIC DNA]</scope>
    <source>
        <strain evidence="1">NkOx7-02</strain>
    </source>
</reference>
<organism evidence="1 2">
    <name type="scientific">Candidatus Termititenax persephonae</name>
    <dbReference type="NCBI Taxonomy" id="2218525"/>
    <lineage>
        <taxon>Bacteria</taxon>
        <taxon>Bacillati</taxon>
        <taxon>Candidatus Margulisiibacteriota</taxon>
        <taxon>Candidatus Termititenacia</taxon>
        <taxon>Candidatus Termititenacales</taxon>
        <taxon>Candidatus Termititenacaceae</taxon>
        <taxon>Candidatus Termititenax</taxon>
    </lineage>
</organism>
<protein>
    <submittedName>
        <fullName evidence="1">Uncharacterized protein</fullName>
    </submittedName>
</protein>
<evidence type="ECO:0000313" key="2">
    <source>
        <dbReference type="Proteomes" id="UP000275925"/>
    </source>
</evidence>